<accession>A0ABS4DPB9</accession>
<evidence type="ECO:0000313" key="11">
    <source>
        <dbReference type="Proteomes" id="UP000823790"/>
    </source>
</evidence>
<evidence type="ECO:0000313" key="10">
    <source>
        <dbReference type="EMBL" id="MBP1474899.1"/>
    </source>
</evidence>
<keyword evidence="11" id="KW-1185">Reference proteome</keyword>
<gene>
    <name evidence="10" type="ORF">J7I44_11365</name>
</gene>
<evidence type="ECO:0000256" key="7">
    <source>
        <dbReference type="ARBA" id="ARBA00022840"/>
    </source>
</evidence>
<dbReference type="CDD" id="cd02021">
    <property type="entry name" value="GntK"/>
    <property type="match status" value="1"/>
</dbReference>
<comment type="pathway">
    <text evidence="1">Carbohydrate acid metabolism.</text>
</comment>
<dbReference type="Proteomes" id="UP000823790">
    <property type="component" value="Unassembled WGS sequence"/>
</dbReference>
<dbReference type="InterPro" id="IPR006001">
    <property type="entry name" value="Therm_gnt_kin"/>
</dbReference>
<proteinExistence type="inferred from homology"/>
<evidence type="ECO:0000256" key="6">
    <source>
        <dbReference type="ARBA" id="ARBA00022777"/>
    </source>
</evidence>
<evidence type="ECO:0000256" key="1">
    <source>
        <dbReference type="ARBA" id="ARBA00004761"/>
    </source>
</evidence>
<dbReference type="InterPro" id="IPR027417">
    <property type="entry name" value="P-loop_NTPase"/>
</dbReference>
<dbReference type="EMBL" id="JAGJRS010000021">
    <property type="protein sequence ID" value="MBP1474899.1"/>
    <property type="molecule type" value="Genomic_DNA"/>
</dbReference>
<dbReference type="PANTHER" id="PTHR43442:SF3">
    <property type="entry name" value="GLUCONOKINASE-RELATED"/>
    <property type="match status" value="1"/>
</dbReference>
<sequence>MSNPVMLVVMGVSGSGKSTIARRLAEALGYAFLDGDDLHPPANIAKMSAGVPLEDADRAPWLDAIAAWMQQELAAGRSAVVACSALRRAYRERLREAGPGVRFVYLEVDHDELARRMRGREHFMPPRLLGSQLATLEEPDRDEPALQVDANGSIEATVARALDGLAQQGLAREPRA</sequence>
<dbReference type="SUPFAM" id="SSF52540">
    <property type="entry name" value="P-loop containing nucleoside triphosphate hydrolases"/>
    <property type="match status" value="1"/>
</dbReference>
<dbReference type="NCBIfam" id="TIGR01313">
    <property type="entry name" value="therm_gnt_kin"/>
    <property type="match status" value="1"/>
</dbReference>
<reference evidence="10 11" key="1">
    <citation type="submission" date="2021-04" db="EMBL/GenBank/DDBJ databases">
        <authorList>
            <person name="Huq M.A."/>
        </authorList>
    </citation>
    <scope>NUCLEOTIDE SEQUENCE [LARGE SCALE GENOMIC DNA]</scope>
    <source>
        <strain evidence="10 11">MAH-13</strain>
    </source>
</reference>
<keyword evidence="6 9" id="KW-0418">Kinase</keyword>
<evidence type="ECO:0000256" key="9">
    <source>
        <dbReference type="RuleBase" id="RU363066"/>
    </source>
</evidence>
<dbReference type="Gene3D" id="3.40.50.300">
    <property type="entry name" value="P-loop containing nucleotide triphosphate hydrolases"/>
    <property type="match status" value="1"/>
</dbReference>
<keyword evidence="5 9" id="KW-0547">Nucleotide-binding</keyword>
<evidence type="ECO:0000256" key="8">
    <source>
        <dbReference type="ARBA" id="ARBA00048090"/>
    </source>
</evidence>
<comment type="similarity">
    <text evidence="2 9">Belongs to the gluconokinase GntK/GntV family.</text>
</comment>
<evidence type="ECO:0000256" key="5">
    <source>
        <dbReference type="ARBA" id="ARBA00022741"/>
    </source>
</evidence>
<evidence type="ECO:0000256" key="2">
    <source>
        <dbReference type="ARBA" id="ARBA00008420"/>
    </source>
</evidence>
<protein>
    <recommendedName>
        <fullName evidence="3 9">Gluconokinase</fullName>
        <ecNumber evidence="3 9">2.7.1.12</ecNumber>
    </recommendedName>
</protein>
<evidence type="ECO:0000256" key="4">
    <source>
        <dbReference type="ARBA" id="ARBA00022679"/>
    </source>
</evidence>
<organism evidence="10 11">
    <name type="scientific">Frateuria flava</name>
    <dbReference type="NCBI Taxonomy" id="2821489"/>
    <lineage>
        <taxon>Bacteria</taxon>
        <taxon>Pseudomonadati</taxon>
        <taxon>Pseudomonadota</taxon>
        <taxon>Gammaproteobacteria</taxon>
        <taxon>Lysobacterales</taxon>
        <taxon>Rhodanobacteraceae</taxon>
        <taxon>Frateuria</taxon>
    </lineage>
</organism>
<comment type="caution">
    <text evidence="10">The sequence shown here is derived from an EMBL/GenBank/DDBJ whole genome shotgun (WGS) entry which is preliminary data.</text>
</comment>
<dbReference type="PANTHER" id="PTHR43442">
    <property type="entry name" value="GLUCONOKINASE-RELATED"/>
    <property type="match status" value="1"/>
</dbReference>
<dbReference type="EC" id="2.7.1.12" evidence="3 9"/>
<keyword evidence="7 9" id="KW-0067">ATP-binding</keyword>
<evidence type="ECO:0000256" key="3">
    <source>
        <dbReference type="ARBA" id="ARBA00012054"/>
    </source>
</evidence>
<dbReference type="Pfam" id="PF13671">
    <property type="entry name" value="AAA_33"/>
    <property type="match status" value="1"/>
</dbReference>
<comment type="catalytic activity">
    <reaction evidence="8 9">
        <text>D-gluconate + ATP = 6-phospho-D-gluconate + ADP + H(+)</text>
        <dbReference type="Rhea" id="RHEA:19433"/>
        <dbReference type="ChEBI" id="CHEBI:15378"/>
        <dbReference type="ChEBI" id="CHEBI:18391"/>
        <dbReference type="ChEBI" id="CHEBI:30616"/>
        <dbReference type="ChEBI" id="CHEBI:58759"/>
        <dbReference type="ChEBI" id="CHEBI:456216"/>
        <dbReference type="EC" id="2.7.1.12"/>
    </reaction>
</comment>
<name>A0ABS4DPB9_9GAMM</name>
<keyword evidence="4 9" id="KW-0808">Transferase</keyword>